<reference evidence="16" key="1">
    <citation type="submission" date="2021-02" db="EMBL/GenBank/DDBJ databases">
        <title>Natronoglycomyces albus gen. nov., sp. nov, a haloalkaliphilic actinobacterium from a soda solonchak soil.</title>
        <authorList>
            <person name="Sorokin D.Y."/>
            <person name="Khijniak T.V."/>
            <person name="Zakharycheva A.P."/>
            <person name="Boueva O.V."/>
            <person name="Ariskina E.V."/>
            <person name="Hahnke R.L."/>
            <person name="Bunk B."/>
            <person name="Sproer C."/>
            <person name="Schumann P."/>
            <person name="Evtushenko L.I."/>
            <person name="Kublanov I.V."/>
        </authorList>
    </citation>
    <scope>NUCLEOTIDE SEQUENCE</scope>
    <source>
        <strain evidence="16">DSM 106290</strain>
    </source>
</reference>
<evidence type="ECO:0000256" key="13">
    <source>
        <dbReference type="SAM" id="Phobius"/>
    </source>
</evidence>
<evidence type="ECO:0000259" key="14">
    <source>
        <dbReference type="PROSITE" id="PS50109"/>
    </source>
</evidence>
<dbReference type="InterPro" id="IPR036097">
    <property type="entry name" value="HisK_dim/P_sf"/>
</dbReference>
<comment type="catalytic activity">
    <reaction evidence="1">
        <text>ATP + protein L-histidine = ADP + protein N-phospho-L-histidine.</text>
        <dbReference type="EC" id="2.7.13.3"/>
    </reaction>
</comment>
<protein>
    <recommendedName>
        <fullName evidence="4">histidine kinase</fullName>
        <ecNumber evidence="4">2.7.13.3</ecNumber>
    </recommendedName>
</protein>
<evidence type="ECO:0000256" key="6">
    <source>
        <dbReference type="ARBA" id="ARBA00022679"/>
    </source>
</evidence>
<sequence>MPLRVRLVAAVLALVAGSLVLISVSSIVALHTYFMHTVDSDLHKRLANFEAEEIQDAVGQGNREPHRPSEYMILYYPNPVVVFTVPGNASNRPAIDYAEVSENVGRPYTALSADGNARWRVLAEAWPPEGSLAAELAENDGEPQRYLVLAYRLEQFDSTVAGLVWINLLVAVGVLAGLAAVGVGLVRASLNPLRDIEHTAALIAAGNYSRRVPERDPATEVGRLGWAINMMLRKIERSIRNSEASEERARASEQRMREFVADASHELRTPLTTIRGYAELCRSNPELAAEQRQDYIRRIEDDAKRMGLLVEDLLLLARMDQRRPFQMRPVDLLSITTESIQAAQLVDSGHNWDVTAEGGPFMVLGDQDRLRQVVDNLLSNAVRHTPSGTSVSVKLWADDTDVVLQVSDTGPGMETDVANRVFERFYRADESRTRAGRKGSKDAERGTGLGLAIVAALVGAHGGTVQVESTQGEGTTFTVRLGFADQSGASRPTGASSPESILGAVPGTPEAPVSNAEATDRPAGSESEGDREGESHDGPPSGPDEDNDRPETSARTDDDGPTRGGGS</sequence>
<evidence type="ECO:0000256" key="1">
    <source>
        <dbReference type="ARBA" id="ARBA00000085"/>
    </source>
</evidence>
<gene>
    <name evidence="16" type="ORF">JQS30_11585</name>
</gene>
<evidence type="ECO:0000256" key="3">
    <source>
        <dbReference type="ARBA" id="ARBA00004236"/>
    </source>
</evidence>
<dbReference type="InterPro" id="IPR005467">
    <property type="entry name" value="His_kinase_dom"/>
</dbReference>
<dbReference type="GO" id="GO:0005886">
    <property type="term" value="C:plasma membrane"/>
    <property type="evidence" value="ECO:0007669"/>
    <property type="project" value="UniProtKB-SubCell"/>
</dbReference>
<dbReference type="CDD" id="cd06225">
    <property type="entry name" value="HAMP"/>
    <property type="match status" value="1"/>
</dbReference>
<feature type="compositionally biased region" description="Basic and acidic residues" evidence="12">
    <location>
        <begin position="549"/>
        <end position="561"/>
    </location>
</feature>
<dbReference type="GO" id="GO:0000155">
    <property type="term" value="F:phosphorelay sensor kinase activity"/>
    <property type="evidence" value="ECO:0007669"/>
    <property type="project" value="InterPro"/>
</dbReference>
<dbReference type="SMART" id="SM00388">
    <property type="entry name" value="HisKA"/>
    <property type="match status" value="1"/>
</dbReference>
<evidence type="ECO:0000256" key="8">
    <source>
        <dbReference type="ARBA" id="ARBA00022777"/>
    </source>
</evidence>
<dbReference type="InterPro" id="IPR003660">
    <property type="entry name" value="HAMP_dom"/>
</dbReference>
<dbReference type="Proteomes" id="UP000662939">
    <property type="component" value="Chromosome"/>
</dbReference>
<dbReference type="KEGG" id="nav:JQS30_11585"/>
<dbReference type="EC" id="2.7.13.3" evidence="4"/>
<dbReference type="SUPFAM" id="SSF55874">
    <property type="entry name" value="ATPase domain of HSP90 chaperone/DNA topoisomerase II/histidine kinase"/>
    <property type="match status" value="1"/>
</dbReference>
<dbReference type="CDD" id="cd00082">
    <property type="entry name" value="HisKA"/>
    <property type="match status" value="1"/>
</dbReference>
<feature type="domain" description="Histidine kinase" evidence="14">
    <location>
        <begin position="262"/>
        <end position="485"/>
    </location>
</feature>
<dbReference type="InterPro" id="IPR004358">
    <property type="entry name" value="Sig_transdc_His_kin-like_C"/>
</dbReference>
<dbReference type="PANTHER" id="PTHR45436:SF5">
    <property type="entry name" value="SENSOR HISTIDINE KINASE TRCS"/>
    <property type="match status" value="1"/>
</dbReference>
<evidence type="ECO:0000256" key="2">
    <source>
        <dbReference type="ARBA" id="ARBA00001968"/>
    </source>
</evidence>
<evidence type="ECO:0000256" key="4">
    <source>
        <dbReference type="ARBA" id="ARBA00012438"/>
    </source>
</evidence>
<feature type="transmembrane region" description="Helical" evidence="13">
    <location>
        <begin position="162"/>
        <end position="186"/>
    </location>
</feature>
<keyword evidence="11 13" id="KW-0472">Membrane</keyword>
<dbReference type="EMBL" id="CP070496">
    <property type="protein sequence ID" value="QSB04428.1"/>
    <property type="molecule type" value="Genomic_DNA"/>
</dbReference>
<dbReference type="Gene3D" id="1.10.287.130">
    <property type="match status" value="1"/>
</dbReference>
<dbReference type="Pfam" id="PF00512">
    <property type="entry name" value="HisKA"/>
    <property type="match status" value="1"/>
</dbReference>
<dbReference type="SUPFAM" id="SSF47384">
    <property type="entry name" value="Homodimeric domain of signal transducing histidine kinase"/>
    <property type="match status" value="1"/>
</dbReference>
<dbReference type="SUPFAM" id="SSF158472">
    <property type="entry name" value="HAMP domain-like"/>
    <property type="match status" value="1"/>
</dbReference>
<accession>A0A895XS22</accession>
<feature type="region of interest" description="Disordered" evidence="12">
    <location>
        <begin position="488"/>
        <end position="567"/>
    </location>
</feature>
<dbReference type="Pfam" id="PF02518">
    <property type="entry name" value="HATPase_c"/>
    <property type="match status" value="1"/>
</dbReference>
<evidence type="ECO:0000256" key="7">
    <source>
        <dbReference type="ARBA" id="ARBA00022692"/>
    </source>
</evidence>
<feature type="compositionally biased region" description="Polar residues" evidence="12">
    <location>
        <begin position="488"/>
        <end position="499"/>
    </location>
</feature>
<evidence type="ECO:0000259" key="15">
    <source>
        <dbReference type="PROSITE" id="PS50885"/>
    </source>
</evidence>
<dbReference type="PROSITE" id="PS50109">
    <property type="entry name" value="HIS_KIN"/>
    <property type="match status" value="1"/>
</dbReference>
<evidence type="ECO:0000256" key="12">
    <source>
        <dbReference type="SAM" id="MobiDB-lite"/>
    </source>
</evidence>
<comment type="subcellular location">
    <subcellularLocation>
        <location evidence="3">Cell membrane</location>
    </subcellularLocation>
</comment>
<dbReference type="PANTHER" id="PTHR45436">
    <property type="entry name" value="SENSOR HISTIDINE KINASE YKOH"/>
    <property type="match status" value="1"/>
</dbReference>
<evidence type="ECO:0000256" key="5">
    <source>
        <dbReference type="ARBA" id="ARBA00022553"/>
    </source>
</evidence>
<dbReference type="SMART" id="SM00304">
    <property type="entry name" value="HAMP"/>
    <property type="match status" value="1"/>
</dbReference>
<evidence type="ECO:0000256" key="9">
    <source>
        <dbReference type="ARBA" id="ARBA00022989"/>
    </source>
</evidence>
<dbReference type="FunFam" id="3.30.565.10:FF:000006">
    <property type="entry name" value="Sensor histidine kinase WalK"/>
    <property type="match status" value="1"/>
</dbReference>
<name>A0A895XS22_9ACTN</name>
<dbReference type="Gene3D" id="3.30.565.10">
    <property type="entry name" value="Histidine kinase-like ATPase, C-terminal domain"/>
    <property type="match status" value="1"/>
</dbReference>
<evidence type="ECO:0000256" key="10">
    <source>
        <dbReference type="ARBA" id="ARBA00023012"/>
    </source>
</evidence>
<keyword evidence="17" id="KW-1185">Reference proteome</keyword>
<dbReference type="PROSITE" id="PS50885">
    <property type="entry name" value="HAMP"/>
    <property type="match status" value="1"/>
</dbReference>
<keyword evidence="10" id="KW-0902">Two-component regulatory system</keyword>
<dbReference type="InterPro" id="IPR003594">
    <property type="entry name" value="HATPase_dom"/>
</dbReference>
<dbReference type="Gene3D" id="6.10.340.10">
    <property type="match status" value="1"/>
</dbReference>
<dbReference type="AlphaFoldDB" id="A0A895XS22"/>
<evidence type="ECO:0000313" key="17">
    <source>
        <dbReference type="Proteomes" id="UP000662939"/>
    </source>
</evidence>
<keyword evidence="9 13" id="KW-1133">Transmembrane helix</keyword>
<comment type="cofactor">
    <cofactor evidence="2">
        <name>a divalent metal cation</name>
        <dbReference type="ChEBI" id="CHEBI:60240"/>
    </cofactor>
</comment>
<keyword evidence="5" id="KW-0597">Phosphoprotein</keyword>
<dbReference type="InterPro" id="IPR036890">
    <property type="entry name" value="HATPase_C_sf"/>
</dbReference>
<evidence type="ECO:0000313" key="16">
    <source>
        <dbReference type="EMBL" id="QSB04428.1"/>
    </source>
</evidence>
<dbReference type="GO" id="GO:0005509">
    <property type="term" value="F:calcium ion binding"/>
    <property type="evidence" value="ECO:0007669"/>
    <property type="project" value="UniProtKB-ARBA"/>
</dbReference>
<keyword evidence="6" id="KW-0808">Transferase</keyword>
<proteinExistence type="predicted"/>
<dbReference type="InterPro" id="IPR050428">
    <property type="entry name" value="TCS_sensor_his_kinase"/>
</dbReference>
<dbReference type="Pfam" id="PF00672">
    <property type="entry name" value="HAMP"/>
    <property type="match status" value="1"/>
</dbReference>
<dbReference type="PRINTS" id="PR00344">
    <property type="entry name" value="BCTRLSENSOR"/>
</dbReference>
<keyword evidence="8" id="KW-0418">Kinase</keyword>
<feature type="compositionally biased region" description="Basic and acidic residues" evidence="12">
    <location>
        <begin position="528"/>
        <end position="537"/>
    </location>
</feature>
<evidence type="ECO:0000256" key="11">
    <source>
        <dbReference type="ARBA" id="ARBA00023136"/>
    </source>
</evidence>
<organism evidence="16 17">
    <name type="scientific">Natronoglycomyces albus</name>
    <dbReference type="NCBI Taxonomy" id="2811108"/>
    <lineage>
        <taxon>Bacteria</taxon>
        <taxon>Bacillati</taxon>
        <taxon>Actinomycetota</taxon>
        <taxon>Actinomycetes</taxon>
        <taxon>Glycomycetales</taxon>
        <taxon>Glycomycetaceae</taxon>
        <taxon>Natronoglycomyces</taxon>
    </lineage>
</organism>
<dbReference type="CDD" id="cd00075">
    <property type="entry name" value="HATPase"/>
    <property type="match status" value="1"/>
</dbReference>
<dbReference type="SMART" id="SM00387">
    <property type="entry name" value="HATPase_c"/>
    <property type="match status" value="1"/>
</dbReference>
<dbReference type="RefSeq" id="WP_213170425.1">
    <property type="nucleotide sequence ID" value="NZ_CP070496.1"/>
</dbReference>
<keyword evidence="7 13" id="KW-0812">Transmembrane</keyword>
<feature type="domain" description="HAMP" evidence="15">
    <location>
        <begin position="187"/>
        <end position="240"/>
    </location>
</feature>
<dbReference type="FunFam" id="1.10.287.130:FF:000001">
    <property type="entry name" value="Two-component sensor histidine kinase"/>
    <property type="match status" value="1"/>
</dbReference>
<dbReference type="InterPro" id="IPR003661">
    <property type="entry name" value="HisK_dim/P_dom"/>
</dbReference>